<organism evidence="1 2">
    <name type="scientific">Stentor coeruleus</name>
    <dbReference type="NCBI Taxonomy" id="5963"/>
    <lineage>
        <taxon>Eukaryota</taxon>
        <taxon>Sar</taxon>
        <taxon>Alveolata</taxon>
        <taxon>Ciliophora</taxon>
        <taxon>Postciliodesmatophora</taxon>
        <taxon>Heterotrichea</taxon>
        <taxon>Heterotrichida</taxon>
        <taxon>Stentoridae</taxon>
        <taxon>Stentor</taxon>
    </lineage>
</organism>
<name>A0A1R2B421_9CILI</name>
<accession>A0A1R2B421</accession>
<dbReference type="EMBL" id="MPUH01000992">
    <property type="protein sequence ID" value="OMJ71415.1"/>
    <property type="molecule type" value="Genomic_DNA"/>
</dbReference>
<gene>
    <name evidence="1" type="ORF">SteCoe_30375</name>
</gene>
<keyword evidence="2" id="KW-1185">Reference proteome</keyword>
<dbReference type="Proteomes" id="UP000187209">
    <property type="component" value="Unassembled WGS sequence"/>
</dbReference>
<evidence type="ECO:0000313" key="1">
    <source>
        <dbReference type="EMBL" id="OMJ71415.1"/>
    </source>
</evidence>
<sequence length="213" mass="25102">MLIKEKKFNTFVGFAFYHIFDFYYKQNDKSNENRYVTSNYYIAIMPNFRGGALGRAILESSEYFIQQEYSNCNRVSFNITLNPFYYNLRSKLTELIVPGNREMPNKEPEKLLQKIIEELKLPRFSPENPYLIYYENATITGSKPEKYLKKVNEVSEHTKFFIEQTKLKSELFLANLAIYNLVPGNTLGIKSGIWAEFHENDYKVEIYKPIGDN</sequence>
<protein>
    <submittedName>
        <fullName evidence="1">Uncharacterized protein</fullName>
    </submittedName>
</protein>
<comment type="caution">
    <text evidence="1">The sequence shown here is derived from an EMBL/GenBank/DDBJ whole genome shotgun (WGS) entry which is preliminary data.</text>
</comment>
<reference evidence="1 2" key="1">
    <citation type="submission" date="2016-11" db="EMBL/GenBank/DDBJ databases">
        <title>The macronuclear genome of Stentor coeruleus: a giant cell with tiny introns.</title>
        <authorList>
            <person name="Slabodnick M."/>
            <person name="Ruby J.G."/>
            <person name="Reiff S.B."/>
            <person name="Swart E.C."/>
            <person name="Gosai S."/>
            <person name="Prabakaran S."/>
            <person name="Witkowska E."/>
            <person name="Larue G.E."/>
            <person name="Fisher S."/>
            <person name="Freeman R.M."/>
            <person name="Gunawardena J."/>
            <person name="Chu W."/>
            <person name="Stover N.A."/>
            <person name="Gregory B.D."/>
            <person name="Nowacki M."/>
            <person name="Derisi J."/>
            <person name="Roy S.W."/>
            <person name="Marshall W.F."/>
            <person name="Sood P."/>
        </authorList>
    </citation>
    <scope>NUCLEOTIDE SEQUENCE [LARGE SCALE GENOMIC DNA]</scope>
    <source>
        <strain evidence="1">WM001</strain>
    </source>
</reference>
<dbReference type="AlphaFoldDB" id="A0A1R2B421"/>
<proteinExistence type="predicted"/>
<evidence type="ECO:0000313" key="2">
    <source>
        <dbReference type="Proteomes" id="UP000187209"/>
    </source>
</evidence>